<evidence type="ECO:0008006" key="3">
    <source>
        <dbReference type="Google" id="ProtNLM"/>
    </source>
</evidence>
<organism evidence="1 2">
    <name type="scientific">Kitasatospora arboriphila</name>
    <dbReference type="NCBI Taxonomy" id="258052"/>
    <lineage>
        <taxon>Bacteria</taxon>
        <taxon>Bacillati</taxon>
        <taxon>Actinomycetota</taxon>
        <taxon>Actinomycetes</taxon>
        <taxon>Kitasatosporales</taxon>
        <taxon>Streptomycetaceae</taxon>
        <taxon>Kitasatospora</taxon>
    </lineage>
</organism>
<name>A0ABN1TLY1_9ACTN</name>
<evidence type="ECO:0000313" key="1">
    <source>
        <dbReference type="EMBL" id="GAA1090384.1"/>
    </source>
</evidence>
<keyword evidence="2" id="KW-1185">Reference proteome</keyword>
<protein>
    <recommendedName>
        <fullName evidence="3">Circularly permuted type 2 ATP-grasp protein</fullName>
    </recommendedName>
</protein>
<comment type="caution">
    <text evidence="1">The sequence shown here is derived from an EMBL/GenBank/DDBJ whole genome shotgun (WGS) entry which is preliminary data.</text>
</comment>
<dbReference type="EMBL" id="BAAALD010000034">
    <property type="protein sequence ID" value="GAA1090384.1"/>
    <property type="molecule type" value="Genomic_DNA"/>
</dbReference>
<dbReference type="RefSeq" id="WP_344624794.1">
    <property type="nucleotide sequence ID" value="NZ_BAAALD010000034.1"/>
</dbReference>
<sequence length="460" mass="49706">MDRISLTRAYLAELGRPGADARTAGPAGPAGPVGPVGSAFLDGMYEGRYLSRPLFLGHAEQVQLHADLENLRTALAALPDLLFGGDFEAFARAVGLTDVQVSAVMRGRGATVSRQTRADLYADDTGFKLLELNIGSAVGGMDNPDMCRELLARPHLADFAERHKLGFVDSLREQVENIVVESGYGPGDDPVVALTDWPDAYGRMLPYMEALCERWGEYGLEAYPCHVGQLEARDGRVWLGERPVDIVFRVFLIGDLLKSPESLRLVDPILDAADRGEVRIFTPLDSAVYASKGALALLSDERNRRLFGADVLAGLDRILTWTRMVRPGPVTLEDGESVDLVEYALAHQHDLVLKPTSLAGGTGVLPGWTPGLTAQEWSTRIHAALDRPYILQRRVRPSVELFADDNGELRPWTPLWGVFTVVNGYGGAYVRATPADGGGLVVNLATGAHAGPVLHGLAPS</sequence>
<accession>A0ABN1TLY1</accession>
<gene>
    <name evidence="1" type="ORF">GCM10009663_37620</name>
</gene>
<proteinExistence type="predicted"/>
<reference evidence="1 2" key="1">
    <citation type="journal article" date="2019" name="Int. J. Syst. Evol. Microbiol.">
        <title>The Global Catalogue of Microorganisms (GCM) 10K type strain sequencing project: providing services to taxonomists for standard genome sequencing and annotation.</title>
        <authorList>
            <consortium name="The Broad Institute Genomics Platform"/>
            <consortium name="The Broad Institute Genome Sequencing Center for Infectious Disease"/>
            <person name="Wu L."/>
            <person name="Ma J."/>
        </authorList>
    </citation>
    <scope>NUCLEOTIDE SEQUENCE [LARGE SCALE GENOMIC DNA]</scope>
    <source>
        <strain evidence="1 2">JCM 13002</strain>
    </source>
</reference>
<dbReference type="SUPFAM" id="SSF56059">
    <property type="entry name" value="Glutathione synthetase ATP-binding domain-like"/>
    <property type="match status" value="1"/>
</dbReference>
<dbReference type="Proteomes" id="UP001499987">
    <property type="component" value="Unassembled WGS sequence"/>
</dbReference>
<evidence type="ECO:0000313" key="2">
    <source>
        <dbReference type="Proteomes" id="UP001499987"/>
    </source>
</evidence>